<accession>A0AAF3EA36</accession>
<reference evidence="3" key="1">
    <citation type="submission" date="2024-02" db="UniProtKB">
        <authorList>
            <consortium name="WormBaseParasite"/>
        </authorList>
    </citation>
    <scope>IDENTIFICATION</scope>
</reference>
<name>A0AAF3EA36_9BILA</name>
<keyword evidence="2" id="KW-1185">Reference proteome</keyword>
<organism evidence="2 3">
    <name type="scientific">Mesorhabditis belari</name>
    <dbReference type="NCBI Taxonomy" id="2138241"/>
    <lineage>
        <taxon>Eukaryota</taxon>
        <taxon>Metazoa</taxon>
        <taxon>Ecdysozoa</taxon>
        <taxon>Nematoda</taxon>
        <taxon>Chromadorea</taxon>
        <taxon>Rhabditida</taxon>
        <taxon>Rhabditina</taxon>
        <taxon>Rhabditomorpha</taxon>
        <taxon>Rhabditoidea</taxon>
        <taxon>Rhabditidae</taxon>
        <taxon>Mesorhabditinae</taxon>
        <taxon>Mesorhabditis</taxon>
    </lineage>
</organism>
<feature type="region of interest" description="Disordered" evidence="1">
    <location>
        <begin position="1"/>
        <end position="26"/>
    </location>
</feature>
<evidence type="ECO:0000313" key="2">
    <source>
        <dbReference type="Proteomes" id="UP000887575"/>
    </source>
</evidence>
<proteinExistence type="predicted"/>
<feature type="compositionally biased region" description="Low complexity" evidence="1">
    <location>
        <begin position="277"/>
        <end position="286"/>
    </location>
</feature>
<dbReference type="WBParaSite" id="MBELARI_LOCUS10781">
    <property type="protein sequence ID" value="MBELARI_LOCUS10781"/>
    <property type="gene ID" value="MBELARI_LOCUS10781"/>
</dbReference>
<evidence type="ECO:0000313" key="3">
    <source>
        <dbReference type="WBParaSite" id="MBELARI_LOCUS10781"/>
    </source>
</evidence>
<evidence type="ECO:0000256" key="1">
    <source>
        <dbReference type="SAM" id="MobiDB-lite"/>
    </source>
</evidence>
<dbReference type="Proteomes" id="UP000887575">
    <property type="component" value="Unassembled WGS sequence"/>
</dbReference>
<feature type="region of interest" description="Disordered" evidence="1">
    <location>
        <begin position="254"/>
        <end position="286"/>
    </location>
</feature>
<feature type="compositionally biased region" description="Polar residues" evidence="1">
    <location>
        <begin position="128"/>
        <end position="142"/>
    </location>
</feature>
<protein>
    <submittedName>
        <fullName evidence="3">Uncharacterized protein</fullName>
    </submittedName>
</protein>
<feature type="region of interest" description="Disordered" evidence="1">
    <location>
        <begin position="103"/>
        <end position="154"/>
    </location>
</feature>
<sequence length="286" mass="32656">MKYQKNQVSDSEDEYDPFGSPILNPNSDPLVSNFFHQSSNQRTYTDLKPVSTRALENGILENALNLMEDVEKRANDQPFIPKIENAFMTRDQFHQSNNQMIEQNDWTNTSSCSSSQASPITRRGKKIVSNQNPSLSPRQSETSPRKPGRPKKYNLDMKEIEVKASQIRKNGKLRTCNNKEAIQIVTKREANKKSVHVCRMKKGEIAKQVLVLLQNLEAQFTNGNCYAAVRELMSFGEKIGYEKTSELFEWLFPKCPGGGRKARRDQSEETSTDDDQPSTSTGRRRR</sequence>
<dbReference type="AlphaFoldDB" id="A0AAF3EA36"/>